<evidence type="ECO:0000313" key="1">
    <source>
        <dbReference type="EMBL" id="MPD01423.1"/>
    </source>
</evidence>
<organism evidence="1 2">
    <name type="scientific">Portunus trituberculatus</name>
    <name type="common">Swimming crab</name>
    <name type="synonym">Neptunus trituberculatus</name>
    <dbReference type="NCBI Taxonomy" id="210409"/>
    <lineage>
        <taxon>Eukaryota</taxon>
        <taxon>Metazoa</taxon>
        <taxon>Ecdysozoa</taxon>
        <taxon>Arthropoda</taxon>
        <taxon>Crustacea</taxon>
        <taxon>Multicrustacea</taxon>
        <taxon>Malacostraca</taxon>
        <taxon>Eumalacostraca</taxon>
        <taxon>Eucarida</taxon>
        <taxon>Decapoda</taxon>
        <taxon>Pleocyemata</taxon>
        <taxon>Brachyura</taxon>
        <taxon>Eubrachyura</taxon>
        <taxon>Portunoidea</taxon>
        <taxon>Portunidae</taxon>
        <taxon>Portuninae</taxon>
        <taxon>Portunus</taxon>
    </lineage>
</organism>
<reference evidence="1 2" key="1">
    <citation type="submission" date="2019-05" db="EMBL/GenBank/DDBJ databases">
        <title>Another draft genome of Portunus trituberculatus and its Hox gene families provides insights of decapod evolution.</title>
        <authorList>
            <person name="Jeong J.-H."/>
            <person name="Song I."/>
            <person name="Kim S."/>
            <person name="Choi T."/>
            <person name="Kim D."/>
            <person name="Ryu S."/>
            <person name="Kim W."/>
        </authorList>
    </citation>
    <scope>NUCLEOTIDE SEQUENCE [LARGE SCALE GENOMIC DNA]</scope>
    <source>
        <tissue evidence="1">Muscle</tissue>
    </source>
</reference>
<sequence>MAPGSLLNRLWDRYEGDTCLGCSLSFLGCMCSASDTLSHVFDAYEEGVHGWHSLCTFCRQLVKEKDSGCLHHVHPDHKVKSGCVSTLRNVNYPEWRFVAGQGSVV</sequence>
<keyword evidence="2" id="KW-1185">Reference proteome</keyword>
<evidence type="ECO:0000313" key="2">
    <source>
        <dbReference type="Proteomes" id="UP000324222"/>
    </source>
</evidence>
<protein>
    <submittedName>
        <fullName evidence="1">Uncharacterized protein</fullName>
    </submittedName>
</protein>
<dbReference type="EMBL" id="VSRR010127078">
    <property type="protein sequence ID" value="MPD01423.1"/>
    <property type="molecule type" value="Genomic_DNA"/>
</dbReference>
<dbReference type="Proteomes" id="UP000324222">
    <property type="component" value="Unassembled WGS sequence"/>
</dbReference>
<comment type="caution">
    <text evidence="1">The sequence shown here is derived from an EMBL/GenBank/DDBJ whole genome shotgun (WGS) entry which is preliminary data.</text>
</comment>
<name>A0A5B7JZ57_PORTR</name>
<proteinExistence type="predicted"/>
<gene>
    <name evidence="1" type="ORF">E2C01_096950</name>
</gene>
<accession>A0A5B7JZ57</accession>
<dbReference type="AlphaFoldDB" id="A0A5B7JZ57"/>